<evidence type="ECO:0000256" key="2">
    <source>
        <dbReference type="SAM" id="SignalP"/>
    </source>
</evidence>
<dbReference type="InterPro" id="IPR058207">
    <property type="entry name" value="PID_CTERM"/>
</dbReference>
<gene>
    <name evidence="3" type="ORF">ACFFU9_09200</name>
</gene>
<evidence type="ECO:0000256" key="1">
    <source>
        <dbReference type="SAM" id="Phobius"/>
    </source>
</evidence>
<dbReference type="PROSITE" id="PS51257">
    <property type="entry name" value="PROKAR_LIPOPROTEIN"/>
    <property type="match status" value="1"/>
</dbReference>
<comment type="caution">
    <text evidence="3">The sequence shown here is derived from an EMBL/GenBank/DDBJ whole genome shotgun (WGS) entry which is preliminary data.</text>
</comment>
<dbReference type="RefSeq" id="WP_379861130.1">
    <property type="nucleotide sequence ID" value="NZ_JBHMFC010000034.1"/>
</dbReference>
<evidence type="ECO:0000313" key="4">
    <source>
        <dbReference type="Proteomes" id="UP001589585"/>
    </source>
</evidence>
<protein>
    <submittedName>
        <fullName evidence="3">PID-CTERM protein-sorting domain-containing protein</fullName>
    </submittedName>
</protein>
<keyword evidence="1" id="KW-0472">Membrane</keyword>
<accession>A0ABV5FBW5</accession>
<dbReference type="Proteomes" id="UP001589585">
    <property type="component" value="Unassembled WGS sequence"/>
</dbReference>
<dbReference type="EMBL" id="JBHMFC010000034">
    <property type="protein sequence ID" value="MFB9056917.1"/>
    <property type="molecule type" value="Genomic_DNA"/>
</dbReference>
<feature type="chain" id="PRO_5046987571" evidence="2">
    <location>
        <begin position="23"/>
        <end position="63"/>
    </location>
</feature>
<name>A0ABV5FBW5_9FLAO</name>
<evidence type="ECO:0000313" key="3">
    <source>
        <dbReference type="EMBL" id="MFB9056917.1"/>
    </source>
</evidence>
<keyword evidence="4" id="KW-1185">Reference proteome</keyword>
<keyword evidence="1" id="KW-1133">Transmembrane helix</keyword>
<reference evidence="3 4" key="1">
    <citation type="submission" date="2024-09" db="EMBL/GenBank/DDBJ databases">
        <authorList>
            <person name="Sun Q."/>
            <person name="Mori K."/>
        </authorList>
    </citation>
    <scope>NUCLEOTIDE SEQUENCE [LARGE SCALE GENOMIC DNA]</scope>
    <source>
        <strain evidence="3 4">CECT 8622</strain>
    </source>
</reference>
<sequence>MQNKKLIAAILVVLVSCVSAYAQGPPVPAPPPPPGLPIDGGVWVGVFVALVYGVKKCLKKNVL</sequence>
<keyword evidence="2" id="KW-0732">Signal</keyword>
<organism evidence="3 4">
    <name type="scientific">Mariniflexile ostreae</name>
    <dbReference type="NCBI Taxonomy" id="1520892"/>
    <lineage>
        <taxon>Bacteria</taxon>
        <taxon>Pseudomonadati</taxon>
        <taxon>Bacteroidota</taxon>
        <taxon>Flavobacteriia</taxon>
        <taxon>Flavobacteriales</taxon>
        <taxon>Flavobacteriaceae</taxon>
        <taxon>Mariniflexile</taxon>
    </lineage>
</organism>
<feature type="transmembrane region" description="Helical" evidence="1">
    <location>
        <begin position="38"/>
        <end position="54"/>
    </location>
</feature>
<dbReference type="NCBIfam" id="NF046080">
    <property type="entry name" value="PID_CTERM"/>
    <property type="match status" value="1"/>
</dbReference>
<keyword evidence="1" id="KW-0812">Transmembrane</keyword>
<proteinExistence type="predicted"/>
<feature type="signal peptide" evidence="2">
    <location>
        <begin position="1"/>
        <end position="22"/>
    </location>
</feature>